<comment type="caution">
    <text evidence="2">The sequence shown here is derived from an EMBL/GenBank/DDBJ whole genome shotgun (WGS) entry which is preliminary data.</text>
</comment>
<evidence type="ECO:0000313" key="2">
    <source>
        <dbReference type="EMBL" id="OGM26784.1"/>
    </source>
</evidence>
<feature type="domain" description="DUF5667" evidence="1">
    <location>
        <begin position="62"/>
        <end position="171"/>
    </location>
</feature>
<dbReference type="Proteomes" id="UP000179221">
    <property type="component" value="Unassembled WGS sequence"/>
</dbReference>
<dbReference type="EMBL" id="MGGL01000009">
    <property type="protein sequence ID" value="OGM26784.1"/>
    <property type="molecule type" value="Genomic_DNA"/>
</dbReference>
<gene>
    <name evidence="2" type="ORF">A2628_04490</name>
</gene>
<dbReference type="InterPro" id="IPR043725">
    <property type="entry name" value="DUF5667"/>
</dbReference>
<dbReference type="Pfam" id="PF18915">
    <property type="entry name" value="DUF5667"/>
    <property type="match status" value="1"/>
</dbReference>
<name>A0A1F7YHE9_9BACT</name>
<sequence length="210" mass="23767">MWRKIIFVVATLFFAFGILFISILRTASVKYEFGQGKGLDLNMVSGNKSYSIIYYLAYPGKVLPDSPLWRIKAARDRVWLLLTTNKTKKIELLLLFSDKRLGASKILFDKGKPEVAYSTLTKGEKYMEEASIEEEKIRKEGVDTTELVKRLANASLKHYEVIDAILATAPEDAIAGLKVTQNISTKVYERSRNALLEKGIAPPDNPFNWQ</sequence>
<dbReference type="AlphaFoldDB" id="A0A1F7YHE9"/>
<reference evidence="2 3" key="1">
    <citation type="journal article" date="2016" name="Nat. Commun.">
        <title>Thousands of microbial genomes shed light on interconnected biogeochemical processes in an aquifer system.</title>
        <authorList>
            <person name="Anantharaman K."/>
            <person name="Brown C.T."/>
            <person name="Hug L.A."/>
            <person name="Sharon I."/>
            <person name="Castelle C.J."/>
            <person name="Probst A.J."/>
            <person name="Thomas B.C."/>
            <person name="Singh A."/>
            <person name="Wilkins M.J."/>
            <person name="Karaoz U."/>
            <person name="Brodie E.L."/>
            <person name="Williams K.H."/>
            <person name="Hubbard S.S."/>
            <person name="Banfield J.F."/>
        </authorList>
    </citation>
    <scope>NUCLEOTIDE SEQUENCE [LARGE SCALE GENOMIC DNA]</scope>
</reference>
<organism evidence="2 3">
    <name type="scientific">Candidatus Woesebacteria bacterium RIFCSPHIGHO2_01_FULL_40_22</name>
    <dbReference type="NCBI Taxonomy" id="1802499"/>
    <lineage>
        <taxon>Bacteria</taxon>
        <taxon>Candidatus Woeseibacteriota</taxon>
    </lineage>
</organism>
<evidence type="ECO:0000313" key="3">
    <source>
        <dbReference type="Proteomes" id="UP000179221"/>
    </source>
</evidence>
<proteinExistence type="predicted"/>
<protein>
    <recommendedName>
        <fullName evidence="1">DUF5667 domain-containing protein</fullName>
    </recommendedName>
</protein>
<accession>A0A1F7YHE9</accession>
<evidence type="ECO:0000259" key="1">
    <source>
        <dbReference type="Pfam" id="PF18915"/>
    </source>
</evidence>